<evidence type="ECO:0000256" key="4">
    <source>
        <dbReference type="PROSITE-ProRule" id="PRU00175"/>
    </source>
</evidence>
<dbReference type="EMBL" id="DQ665917">
    <property type="protein sequence ID" value="ABG25712.1"/>
    <property type="molecule type" value="Genomic_DNA"/>
</dbReference>
<dbReference type="PROSITE" id="PS50089">
    <property type="entry name" value="ZF_RING_2"/>
    <property type="match status" value="1"/>
</dbReference>
<sequence length="963" mass="107447">MTSQTDATAQALVQPTARAYGPQEIYPLPKIVHDPHAPPEDTLSFLVTLSPAEPSFTFPVESGRVYFVAMQDIEGTIVFVHNDTPDGSVVRDIVRLEGDTYVLSLGPGRPLAFTPGAQPESHEHLFAPCYRPGISNACTPPVTIRWYRGPGSTLYIGPLLLWWTLYTDDVISETQPTKELLTCAPGHFKDVHAFNYISSWTKACAADARLDGLDVYPHELSEAAVPFRPSLASTRNVARDPENLRYEDARYHAFVEQLLEERNLFVMHGTTHDGQPFVRLSGIPDVDLDLPEMGRVLLPNPRDKDLTCTVRATRTGPHMYWDLLRCGYVGPHPNNMSTHILTFMGISTAYNLSALLTAARRCYPNPSSWNAIQQTARTTLPPVPRPVPCMLAVENKWIENSNIPDTLPLYYPIAVGGFYGRSTTQCANVRYCCGCGIIQNTRPEDCVESGDPQAWLYESLLALAHIPPNCVHEACVTQFKALTGRTTTKLWAVTPQHNIHRILAHFAAAFCLQCEMSALQRFCVAVVQLCGQVTGVSNVAERVVTPHDLPPLSQEYAALELSEHECQIWAHDAALYAQRPACTLTIATRHDIIMTCIAVDGAVTITNCARCACEPPEDHLCVSWQQGYVRAFKVLRQGAWWDLETQCYPIQRLAVMFYTHVRDPNPYRYNVVVGECHTQCMHLNREANGSALSVSGHQLRLYGIPIAERVSHRRKHNVMAGLTACIDKPELRINWGQHKVHNIVLNLVKQNYGGSLLVVMATKLYERMEILIPSPSRLRKPVAQFVADMTAWGTFPETTTAPRLNLLCILKEPSLYVQLANWALTCCPTNPPLLERMLTFTDTILTTQDRNKPVSVVAIKYMLELGCELNPQALANAPLPQWVRTQLLWVCTQDHENANTHICVICQNAFEEQPEALRALQHTLILTPCQHVLCPPCYAITMQKSPSPPCPLCRSPINTTPAN</sequence>
<evidence type="ECO:0000259" key="5">
    <source>
        <dbReference type="PROSITE" id="PS50089"/>
    </source>
</evidence>
<dbReference type="RefSeq" id="YP_656764.1">
    <property type="nucleotide sequence ID" value="NC_008211.1"/>
</dbReference>
<accession>Q14VM1</accession>
<evidence type="ECO:0000256" key="2">
    <source>
        <dbReference type="ARBA" id="ARBA00022771"/>
    </source>
</evidence>
<evidence type="ECO:0000256" key="3">
    <source>
        <dbReference type="ARBA" id="ARBA00022833"/>
    </source>
</evidence>
<dbReference type="SUPFAM" id="SSF57850">
    <property type="entry name" value="RING/U-box"/>
    <property type="match status" value="1"/>
</dbReference>
<keyword evidence="1" id="KW-0479">Metal-binding</keyword>
<reference evidence="7" key="1">
    <citation type="journal article" date="1999" name="J. Cancer Res. Clin. Oncol.">
        <title>Genomic studies of the Lucke tumor herpesvirus (RaHV-1).</title>
        <authorList>
            <person name="Davison A.J."/>
            <person name="Sauerbier W."/>
            <person name="Dolan A."/>
            <person name="Addison C."/>
            <person name="McKinnell R.G."/>
        </authorList>
    </citation>
    <scope>NUCLEOTIDE SEQUENCE [LARGE SCALE GENOMIC DNA]</scope>
    <source>
        <strain evidence="7">McKinnell</strain>
    </source>
</reference>
<dbReference type="SMART" id="SM00184">
    <property type="entry name" value="RING"/>
    <property type="match status" value="1"/>
</dbReference>
<dbReference type="Gene3D" id="3.30.40.10">
    <property type="entry name" value="Zinc/RING finger domain, C3HC4 (zinc finger)"/>
    <property type="match status" value="1"/>
</dbReference>
<proteinExistence type="predicted"/>
<feature type="domain" description="RING-type" evidence="5">
    <location>
        <begin position="903"/>
        <end position="954"/>
    </location>
</feature>
<reference evidence="6 7" key="2">
    <citation type="journal article" date="2006" name="J. Gen. Virol.">
        <title>Genome sequences of two frog herpesviruses.</title>
        <authorList>
            <person name="Davison A.J."/>
            <person name="Cunningham C."/>
            <person name="Sauerbier W."/>
            <person name="McKinnell R.G."/>
        </authorList>
    </citation>
    <scope>NUCLEOTIDE SEQUENCE [LARGE SCALE GENOMIC DNA]</scope>
    <source>
        <strain evidence="6 7">McKinnell</strain>
    </source>
</reference>
<evidence type="ECO:0000313" key="6">
    <source>
        <dbReference type="EMBL" id="ABG25712.1"/>
    </source>
</evidence>
<organism evidence="7">
    <name type="scientific">Ranid herpesvirus 1</name>
    <name type="common">Lucke tumor herpesvirus</name>
    <dbReference type="NCBI Taxonomy" id="85655"/>
    <lineage>
        <taxon>Viruses</taxon>
        <taxon>Duplodnaviria</taxon>
        <taxon>Heunggongvirae</taxon>
        <taxon>Peploviricota</taxon>
        <taxon>Herviviricetes</taxon>
        <taxon>Herpesvirales</taxon>
        <taxon>Alloherpesviridae</taxon>
        <taxon>Batravirus</taxon>
        <taxon>Batravirus ranidallo1</taxon>
    </lineage>
</organism>
<name>Q14VM1_9VIRU</name>
<keyword evidence="7" id="KW-1185">Reference proteome</keyword>
<dbReference type="KEGG" id="vg:5141297"/>
<evidence type="ECO:0000256" key="1">
    <source>
        <dbReference type="ARBA" id="ARBA00022723"/>
    </source>
</evidence>
<dbReference type="GeneID" id="5141297"/>
<keyword evidence="2 4" id="KW-0863">Zinc-finger</keyword>
<protein>
    <submittedName>
        <fullName evidence="6">ORF109</fullName>
    </submittedName>
</protein>
<dbReference type="Proteomes" id="UP000011238">
    <property type="component" value="Segment"/>
</dbReference>
<dbReference type="InterPro" id="IPR017907">
    <property type="entry name" value="Znf_RING_CS"/>
</dbReference>
<dbReference type="InterPro" id="IPR001841">
    <property type="entry name" value="Znf_RING"/>
</dbReference>
<dbReference type="InterPro" id="IPR013083">
    <property type="entry name" value="Znf_RING/FYVE/PHD"/>
</dbReference>
<dbReference type="GO" id="GO:0008270">
    <property type="term" value="F:zinc ion binding"/>
    <property type="evidence" value="ECO:0007669"/>
    <property type="project" value="UniProtKB-KW"/>
</dbReference>
<evidence type="ECO:0000313" key="7">
    <source>
        <dbReference type="Proteomes" id="UP000011238"/>
    </source>
</evidence>
<keyword evidence="3" id="KW-0862">Zinc</keyword>
<dbReference type="PROSITE" id="PS00518">
    <property type="entry name" value="ZF_RING_1"/>
    <property type="match status" value="1"/>
</dbReference>